<dbReference type="Gene3D" id="1.10.132.70">
    <property type="match status" value="1"/>
</dbReference>
<name>M1V6S8_CYAM1</name>
<organism evidence="3 4">
    <name type="scientific">Cyanidioschyzon merolae (strain NIES-3377 / 10D)</name>
    <name type="common">Unicellular red alga</name>
    <dbReference type="NCBI Taxonomy" id="280699"/>
    <lineage>
        <taxon>Eukaryota</taxon>
        <taxon>Rhodophyta</taxon>
        <taxon>Bangiophyceae</taxon>
        <taxon>Cyanidiales</taxon>
        <taxon>Cyanidiaceae</taxon>
        <taxon>Cyanidioschyzon</taxon>
    </lineage>
</organism>
<dbReference type="Pfam" id="PF00078">
    <property type="entry name" value="RVT_1"/>
    <property type="match status" value="1"/>
</dbReference>
<dbReference type="PROSITE" id="PS50878">
    <property type="entry name" value="RT_POL"/>
    <property type="match status" value="1"/>
</dbReference>
<dbReference type="STRING" id="280699.M1V6S8"/>
<evidence type="ECO:0000313" key="3">
    <source>
        <dbReference type="EMBL" id="BAM79184.1"/>
    </source>
</evidence>
<comment type="subcellular location">
    <subcellularLocation>
        <location evidence="1">Nucleus</location>
    </subcellularLocation>
    <subcellularLocation>
        <location evidence="1">Chromosome</location>
        <location evidence="1">Telomere</location>
    </subcellularLocation>
</comment>
<gene>
    <name evidence="3" type="ORF">CYME_CMD110C</name>
</gene>
<keyword evidence="1 3" id="KW-0695">RNA-directed DNA polymerase</keyword>
<evidence type="ECO:0000256" key="1">
    <source>
        <dbReference type="RuleBase" id="RU365061"/>
    </source>
</evidence>
<feature type="domain" description="Reverse transcriptase" evidence="2">
    <location>
        <begin position="482"/>
        <end position="789"/>
    </location>
</feature>
<dbReference type="InterPro" id="IPR003545">
    <property type="entry name" value="Telomerase_RT"/>
</dbReference>
<dbReference type="GO" id="GO:0007004">
    <property type="term" value="P:telomere maintenance via telomerase"/>
    <property type="evidence" value="ECO:0007669"/>
    <property type="project" value="TreeGrafter"/>
</dbReference>
<dbReference type="CDD" id="cd01648">
    <property type="entry name" value="TERT"/>
    <property type="match status" value="1"/>
</dbReference>
<evidence type="ECO:0000259" key="2">
    <source>
        <dbReference type="PROSITE" id="PS50878"/>
    </source>
</evidence>
<reference evidence="3 4" key="1">
    <citation type="journal article" date="2004" name="Nature">
        <title>Genome sequence of the ultrasmall unicellular red alga Cyanidioschyzon merolae 10D.</title>
        <authorList>
            <person name="Matsuzaki M."/>
            <person name="Misumi O."/>
            <person name="Shin-i T."/>
            <person name="Maruyama S."/>
            <person name="Takahara M."/>
            <person name="Miyagishima S."/>
            <person name="Mori T."/>
            <person name="Nishida K."/>
            <person name="Yagisawa F."/>
            <person name="Nishida K."/>
            <person name="Yoshida Y."/>
            <person name="Nishimura Y."/>
            <person name="Nakao S."/>
            <person name="Kobayashi T."/>
            <person name="Momoyama Y."/>
            <person name="Higashiyama T."/>
            <person name="Minoda A."/>
            <person name="Sano M."/>
            <person name="Nomoto H."/>
            <person name="Oishi K."/>
            <person name="Hayashi H."/>
            <person name="Ohta F."/>
            <person name="Nishizaka S."/>
            <person name="Haga S."/>
            <person name="Miura S."/>
            <person name="Morishita T."/>
            <person name="Kabeya Y."/>
            <person name="Terasawa K."/>
            <person name="Suzuki Y."/>
            <person name="Ishii Y."/>
            <person name="Asakawa S."/>
            <person name="Takano H."/>
            <person name="Ohta N."/>
            <person name="Kuroiwa H."/>
            <person name="Tanaka K."/>
            <person name="Shimizu N."/>
            <person name="Sugano S."/>
            <person name="Sato N."/>
            <person name="Nozaki H."/>
            <person name="Ogasawara N."/>
            <person name="Kohara Y."/>
            <person name="Kuroiwa T."/>
        </authorList>
    </citation>
    <scope>NUCLEOTIDE SEQUENCE [LARGE SCALE GENOMIC DNA]</scope>
    <source>
        <strain evidence="3 4">10D</strain>
    </source>
</reference>
<dbReference type="EC" id="2.7.7.49" evidence="1"/>
<dbReference type="GeneID" id="16992661"/>
<dbReference type="Gramene" id="CMD110CT">
    <property type="protein sequence ID" value="CMD110CT"/>
    <property type="gene ID" value="CMD110C"/>
</dbReference>
<dbReference type="KEGG" id="cme:CYME_CMD110C"/>
<dbReference type="PRINTS" id="PR01365">
    <property type="entry name" value="TELOMERASERT"/>
</dbReference>
<dbReference type="AlphaFoldDB" id="M1V6S8"/>
<dbReference type="InterPro" id="IPR000477">
    <property type="entry name" value="RT_dom"/>
</dbReference>
<dbReference type="PANTHER" id="PTHR12066">
    <property type="entry name" value="TELOMERASE REVERSE TRANSCRIPTASE"/>
    <property type="match status" value="1"/>
</dbReference>
<dbReference type="GO" id="GO:0046872">
    <property type="term" value="F:metal ion binding"/>
    <property type="evidence" value="ECO:0007669"/>
    <property type="project" value="UniProtKB-KW"/>
</dbReference>
<dbReference type="InterPro" id="IPR043502">
    <property type="entry name" value="DNA/RNA_pol_sf"/>
</dbReference>
<dbReference type="RefSeq" id="XP_005535470.1">
    <property type="nucleotide sequence ID" value="XM_005535413.1"/>
</dbReference>
<proteinExistence type="inferred from homology"/>
<dbReference type="OrthoDB" id="5544at2759"/>
<keyword evidence="1" id="KW-0158">Chromosome</keyword>
<dbReference type="SUPFAM" id="SSF56672">
    <property type="entry name" value="DNA/RNA polymerases"/>
    <property type="match status" value="1"/>
</dbReference>
<dbReference type="Proteomes" id="UP000007014">
    <property type="component" value="Chromosome 4"/>
</dbReference>
<keyword evidence="1" id="KW-0539">Nucleus</keyword>
<dbReference type="eggNOG" id="KOG1005">
    <property type="taxonomic scope" value="Eukaryota"/>
</dbReference>
<dbReference type="GO" id="GO:0042162">
    <property type="term" value="F:telomeric DNA binding"/>
    <property type="evidence" value="ECO:0007669"/>
    <property type="project" value="TreeGrafter"/>
</dbReference>
<dbReference type="GO" id="GO:0070034">
    <property type="term" value="F:telomerase RNA binding"/>
    <property type="evidence" value="ECO:0007669"/>
    <property type="project" value="TreeGrafter"/>
</dbReference>
<keyword evidence="1" id="KW-0460">Magnesium</keyword>
<dbReference type="PANTHER" id="PTHR12066:SF0">
    <property type="entry name" value="TELOMERASE REVERSE TRANSCRIPTASE"/>
    <property type="match status" value="1"/>
</dbReference>
<dbReference type="GO" id="GO:0000333">
    <property type="term" value="C:telomerase catalytic core complex"/>
    <property type="evidence" value="ECO:0007669"/>
    <property type="project" value="TreeGrafter"/>
</dbReference>
<keyword evidence="4" id="KW-1185">Reference proteome</keyword>
<dbReference type="EMBL" id="AP006486">
    <property type="protein sequence ID" value="BAM79184.1"/>
    <property type="molecule type" value="Genomic_DNA"/>
</dbReference>
<dbReference type="GO" id="GO:0003720">
    <property type="term" value="F:telomerase activity"/>
    <property type="evidence" value="ECO:0007669"/>
    <property type="project" value="InterPro"/>
</dbReference>
<comment type="catalytic activity">
    <reaction evidence="1">
        <text>DNA(n) + a 2'-deoxyribonucleoside 5'-triphosphate = DNA(n+1) + diphosphate</text>
        <dbReference type="Rhea" id="RHEA:22508"/>
        <dbReference type="Rhea" id="RHEA-COMP:17339"/>
        <dbReference type="Rhea" id="RHEA-COMP:17340"/>
        <dbReference type="ChEBI" id="CHEBI:33019"/>
        <dbReference type="ChEBI" id="CHEBI:61560"/>
        <dbReference type="ChEBI" id="CHEBI:173112"/>
        <dbReference type="EC" id="2.7.7.49"/>
    </reaction>
</comment>
<accession>M1V6S8</accession>
<reference evidence="3 4" key="2">
    <citation type="journal article" date="2007" name="BMC Biol.">
        <title>A 100%-complete sequence reveals unusually simple genomic features in the hot-spring red alga Cyanidioschyzon merolae.</title>
        <authorList>
            <person name="Nozaki H."/>
            <person name="Takano H."/>
            <person name="Misumi O."/>
            <person name="Terasawa K."/>
            <person name="Matsuzaki M."/>
            <person name="Maruyama S."/>
            <person name="Nishida K."/>
            <person name="Yagisawa F."/>
            <person name="Yoshida Y."/>
            <person name="Fujiwara T."/>
            <person name="Takio S."/>
            <person name="Tamura K."/>
            <person name="Chung S.J."/>
            <person name="Nakamura S."/>
            <person name="Kuroiwa H."/>
            <person name="Tanaka K."/>
            <person name="Sato N."/>
            <person name="Kuroiwa T."/>
        </authorList>
    </citation>
    <scope>NUCLEOTIDE SEQUENCE [LARGE SCALE GENOMIC DNA]</scope>
    <source>
        <strain evidence="3 4">10D</strain>
    </source>
</reference>
<comment type="similarity">
    <text evidence="1">Belongs to the reverse transcriptase family. Telomerase subfamily.</text>
</comment>
<protein>
    <recommendedName>
        <fullName evidence="1">Telomerase reverse transcriptase</fullName>
        <ecNumber evidence="1">2.7.7.49</ecNumber>
    </recommendedName>
    <alternativeName>
        <fullName evidence="1">Telomerase catalytic subunit</fullName>
    </alternativeName>
</protein>
<keyword evidence="1" id="KW-0808">Transferase</keyword>
<dbReference type="GO" id="GO:0000781">
    <property type="term" value="C:chromosome, telomeric region"/>
    <property type="evidence" value="ECO:0007669"/>
    <property type="project" value="UniProtKB-SubCell"/>
</dbReference>
<dbReference type="OMA" id="WYRHGCF"/>
<keyword evidence="1" id="KW-0479">Metal-binding</keyword>
<evidence type="ECO:0000313" key="4">
    <source>
        <dbReference type="Proteomes" id="UP000007014"/>
    </source>
</evidence>
<sequence>MFGKPLPEWLAATYPPEPGASLCDSRAYWRSHILNYFQSVGCPLQDWHLGDRPITSARSLLDWIDGIRVGQDPQHRERLRWRPALNTLMEADVPVSRSQEELLRTALDLLRGDDRYVLIRGHSDSRYAGPNASVARLLAPEWVALTRALGDCVALRLITDFVLLERVGPSCYIQLSGRVGLERLSAKSAKAPQTHREIPCDMRGASHRLHINADPHRTECPTKARIETSKAHALPISTKSIALGPYGITTRNPYLAMHPSKSNAKRLLALAAAGLCSREEYHGGVCLPLRCSSCIRFLDAFRCILVRAWDIPLKGMLNHYCPSKATTVDQSQPVMKKYASSRRSVFHFLFAIFRSIVPTCVFESFTFEIWVRKAISSFLLSKISSTPYDVRLHVAQLMETVQFQQHQPMSFGDAGVCRNHPLHIQHIFSFLFNAIVIHVFDECFVLSAADRAEMRRLILRRDSLFVFRTQAIAHLVRSGDFERMRKNLGKRTGHWTSVRILPKANSFRLVQKMSPDTQGKETTLIHAVCLYERLSRPEAFGASIRSLTEMHQRWAAFVQRWRRFGRPPLFALCFDIRQAFDSIPLKRFLWRELSDFFHSEAYALRRFIVTDKQFRFPQRKWFACPIADVTRGYDAFALQYLQSARSKIIADEGVICSLHTADIISHLRRIIGSNQVHFGDHSSALIQRRGIPQGLPISSILCDFHLGCFERKCLKDFLRVNSTKDPPSLLMRYVDDVFFVTSEVSIFRAFCNRVQQCSKALGVMPSPGKTRKCVAGGRKPRIEWCGMIFDLQSAQVLLRMPRSIPSEAPDAAVFFSKCKTASHPRILRRFISIFASQMQSVFLDLSINGPETVKRNICTALRLALNRIGEDDLRSSLREKPAQRILLRWLRQTTMNRCCRWEPLSEQTPQTYRSELNRILCEGFRIILHKCIHNEDCFQGCRAASSCA</sequence>
<dbReference type="HOGENOM" id="CLU_310446_0_0_1"/>
<comment type="function">
    <text evidence="1">Telomerase is a ribonucleoprotein enzyme essential for the replication of chromosome termini in most eukaryotes. It elongates telomeres. It is a reverse transcriptase that adds simple sequence repeats to chromosome ends by copying a template sequence within the RNA component of the enzyme.</text>
</comment>
<keyword evidence="1" id="KW-0779">Telomere</keyword>
<keyword evidence="1" id="KW-0548">Nucleotidyltransferase</keyword>